<dbReference type="Pfam" id="PF03992">
    <property type="entry name" value="ABM"/>
    <property type="match status" value="1"/>
</dbReference>
<dbReference type="Gene3D" id="3.30.70.100">
    <property type="match status" value="1"/>
</dbReference>
<keyword evidence="3" id="KW-1185">Reference proteome</keyword>
<dbReference type="SUPFAM" id="SSF54909">
    <property type="entry name" value="Dimeric alpha+beta barrel"/>
    <property type="match status" value="1"/>
</dbReference>
<evidence type="ECO:0000313" key="2">
    <source>
        <dbReference type="EMBL" id="MBB5070517.1"/>
    </source>
</evidence>
<dbReference type="InterPro" id="IPR007138">
    <property type="entry name" value="ABM_dom"/>
</dbReference>
<comment type="caution">
    <text evidence="2">The sequence shown here is derived from an EMBL/GenBank/DDBJ whole genome shotgun (WGS) entry which is preliminary data.</text>
</comment>
<dbReference type="AlphaFoldDB" id="A0A840NQK0"/>
<keyword evidence="2" id="KW-0560">Oxidoreductase</keyword>
<proteinExistence type="predicted"/>
<protein>
    <submittedName>
        <fullName evidence="2">Quinol monooxygenase YgiN</fullName>
    </submittedName>
</protein>
<accession>A0A840NQK0</accession>
<dbReference type="Proteomes" id="UP000580474">
    <property type="component" value="Unassembled WGS sequence"/>
</dbReference>
<name>A0A840NQK0_9PSEU</name>
<dbReference type="InterPro" id="IPR011008">
    <property type="entry name" value="Dimeric_a/b-barrel"/>
</dbReference>
<gene>
    <name evidence="2" type="ORF">BJ969_003605</name>
</gene>
<evidence type="ECO:0000313" key="3">
    <source>
        <dbReference type="Proteomes" id="UP000580474"/>
    </source>
</evidence>
<dbReference type="EMBL" id="JACHIV010000001">
    <property type="protein sequence ID" value="MBB5070517.1"/>
    <property type="molecule type" value="Genomic_DNA"/>
</dbReference>
<dbReference type="GO" id="GO:0004497">
    <property type="term" value="F:monooxygenase activity"/>
    <property type="evidence" value="ECO:0007669"/>
    <property type="project" value="UniProtKB-KW"/>
</dbReference>
<feature type="domain" description="ABM" evidence="1">
    <location>
        <begin position="25"/>
        <end position="88"/>
    </location>
</feature>
<sequence length="139" mass="15191">MLTPGPNGPVRPMTRAAESGTEVWAVARLKPHEGKLEEFKRAAAKCREATRTRDTGTLRYEIHLSADESECVFIEGYRDVDALLEHNANIGALLPAMLSTGSVSAELFGHFSDEFKTRWQGDPVQFFAPLEAARSSAGA</sequence>
<organism evidence="2 3">
    <name type="scientific">Saccharopolyspora gloriosae</name>
    <dbReference type="NCBI Taxonomy" id="455344"/>
    <lineage>
        <taxon>Bacteria</taxon>
        <taxon>Bacillati</taxon>
        <taxon>Actinomycetota</taxon>
        <taxon>Actinomycetes</taxon>
        <taxon>Pseudonocardiales</taxon>
        <taxon>Pseudonocardiaceae</taxon>
        <taxon>Saccharopolyspora</taxon>
    </lineage>
</organism>
<keyword evidence="2" id="KW-0503">Monooxygenase</keyword>
<reference evidence="2 3" key="1">
    <citation type="submission" date="2020-08" db="EMBL/GenBank/DDBJ databases">
        <title>Sequencing the genomes of 1000 actinobacteria strains.</title>
        <authorList>
            <person name="Klenk H.-P."/>
        </authorList>
    </citation>
    <scope>NUCLEOTIDE SEQUENCE [LARGE SCALE GENOMIC DNA]</scope>
    <source>
        <strain evidence="2 3">DSM 45582</strain>
    </source>
</reference>
<evidence type="ECO:0000259" key="1">
    <source>
        <dbReference type="Pfam" id="PF03992"/>
    </source>
</evidence>
<dbReference type="RefSeq" id="WP_184480129.1">
    <property type="nucleotide sequence ID" value="NZ_JACHIV010000001.1"/>
</dbReference>